<dbReference type="EMBL" id="KN823166">
    <property type="protein sequence ID" value="KIO20662.1"/>
    <property type="molecule type" value="Genomic_DNA"/>
</dbReference>
<reference evidence="2" key="2">
    <citation type="submission" date="2015-01" db="EMBL/GenBank/DDBJ databases">
        <title>Evolutionary Origins and Diversification of the Mycorrhizal Mutualists.</title>
        <authorList>
            <consortium name="DOE Joint Genome Institute"/>
            <consortium name="Mycorrhizal Genomics Consortium"/>
            <person name="Kohler A."/>
            <person name="Kuo A."/>
            <person name="Nagy L.G."/>
            <person name="Floudas D."/>
            <person name="Copeland A."/>
            <person name="Barry K.W."/>
            <person name="Cichocki N."/>
            <person name="Veneault-Fourrey C."/>
            <person name="LaButti K."/>
            <person name="Lindquist E.A."/>
            <person name="Lipzen A."/>
            <person name="Lundell T."/>
            <person name="Morin E."/>
            <person name="Murat C."/>
            <person name="Riley R."/>
            <person name="Ohm R."/>
            <person name="Sun H."/>
            <person name="Tunlid A."/>
            <person name="Henrissat B."/>
            <person name="Grigoriev I.V."/>
            <person name="Hibbett D.S."/>
            <person name="Martin F."/>
        </authorList>
    </citation>
    <scope>NUCLEOTIDE SEQUENCE [LARGE SCALE GENOMIC DNA]</scope>
    <source>
        <strain evidence="2">MUT 4182</strain>
    </source>
</reference>
<proteinExistence type="predicted"/>
<gene>
    <name evidence="1" type="ORF">M407DRAFT_10777</name>
</gene>
<name>A0A0C3LGS4_9AGAM</name>
<organism evidence="1 2">
    <name type="scientific">Tulasnella calospora MUT 4182</name>
    <dbReference type="NCBI Taxonomy" id="1051891"/>
    <lineage>
        <taxon>Eukaryota</taxon>
        <taxon>Fungi</taxon>
        <taxon>Dikarya</taxon>
        <taxon>Basidiomycota</taxon>
        <taxon>Agaricomycotina</taxon>
        <taxon>Agaricomycetes</taxon>
        <taxon>Cantharellales</taxon>
        <taxon>Tulasnellaceae</taxon>
        <taxon>Tulasnella</taxon>
    </lineage>
</organism>
<dbReference type="AlphaFoldDB" id="A0A0C3LGS4"/>
<accession>A0A0C3LGS4</accession>
<dbReference type="Proteomes" id="UP000054248">
    <property type="component" value="Unassembled WGS sequence"/>
</dbReference>
<sequence length="169" mass="18444">MAFYLPTPSLPQGVGGVASAEAIPFRKAGWWFGRVSQNARDAREGLEASKEGLRWYKTSNGDLNVVRLACVNRVTSCAVVQPKRLHVREPRRSRSHWMVGEKDREVGYDTLDVAISFGGSRVGGCEGNATDVDAVDEGEAGLIATATQDGQVEVLFKCTEEVGRIYLIK</sequence>
<evidence type="ECO:0000313" key="2">
    <source>
        <dbReference type="Proteomes" id="UP000054248"/>
    </source>
</evidence>
<reference evidence="1 2" key="1">
    <citation type="submission" date="2014-04" db="EMBL/GenBank/DDBJ databases">
        <authorList>
            <consortium name="DOE Joint Genome Institute"/>
            <person name="Kuo A."/>
            <person name="Girlanda M."/>
            <person name="Perotto S."/>
            <person name="Kohler A."/>
            <person name="Nagy L.G."/>
            <person name="Floudas D."/>
            <person name="Copeland A."/>
            <person name="Barry K.W."/>
            <person name="Cichocki N."/>
            <person name="Veneault-Fourrey C."/>
            <person name="LaButti K."/>
            <person name="Lindquist E.A."/>
            <person name="Lipzen A."/>
            <person name="Lundell T."/>
            <person name="Morin E."/>
            <person name="Murat C."/>
            <person name="Sun H."/>
            <person name="Tunlid A."/>
            <person name="Henrissat B."/>
            <person name="Grigoriev I.V."/>
            <person name="Hibbett D.S."/>
            <person name="Martin F."/>
            <person name="Nordberg H.P."/>
            <person name="Cantor M.N."/>
            <person name="Hua S.X."/>
        </authorList>
    </citation>
    <scope>NUCLEOTIDE SEQUENCE [LARGE SCALE GENOMIC DNA]</scope>
    <source>
        <strain evidence="1 2">MUT 4182</strain>
    </source>
</reference>
<keyword evidence="2" id="KW-1185">Reference proteome</keyword>
<evidence type="ECO:0000313" key="1">
    <source>
        <dbReference type="EMBL" id="KIO20662.1"/>
    </source>
</evidence>
<dbReference type="HOGENOM" id="CLU_1579655_0_0_1"/>
<protein>
    <submittedName>
        <fullName evidence="1">Uncharacterized protein</fullName>
    </submittedName>
</protein>